<accession>A0A9E7R2I2</accession>
<dbReference type="AlphaFoldDB" id="A0A9E7R2I2"/>
<name>A0A9E7R2I2_9EURY</name>
<proteinExistence type="predicted"/>
<dbReference type="GeneID" id="74944892"/>
<dbReference type="Proteomes" id="UP001057580">
    <property type="component" value="Chromosome"/>
</dbReference>
<dbReference type="Pfam" id="PF23959">
    <property type="entry name" value="DUF7288"/>
    <property type="match status" value="1"/>
</dbReference>
<reference evidence="2" key="1">
    <citation type="submission" date="2022-09" db="EMBL/GenBank/DDBJ databases">
        <title>Diverse halophilic archaea isolated from saline environments.</title>
        <authorList>
            <person name="Cui H.-L."/>
        </authorList>
    </citation>
    <scope>NUCLEOTIDE SEQUENCE</scope>
    <source>
        <strain evidence="2">ZS-35-S2</strain>
    </source>
</reference>
<keyword evidence="1" id="KW-1133">Transmembrane helix</keyword>
<dbReference type="RefSeq" id="WP_260593544.1">
    <property type="nucleotide sequence ID" value="NZ_CP104003.1"/>
</dbReference>
<keyword evidence="1" id="KW-0812">Transmembrane</keyword>
<feature type="transmembrane region" description="Helical" evidence="1">
    <location>
        <begin position="12"/>
        <end position="35"/>
    </location>
</feature>
<evidence type="ECO:0000313" key="3">
    <source>
        <dbReference type="Proteomes" id="UP001057580"/>
    </source>
</evidence>
<dbReference type="KEGG" id="ssai:N0B31_20680"/>
<dbReference type="EMBL" id="CP104003">
    <property type="protein sequence ID" value="UWM54524.1"/>
    <property type="molecule type" value="Genomic_DNA"/>
</dbReference>
<evidence type="ECO:0000313" key="2">
    <source>
        <dbReference type="EMBL" id="UWM54524.1"/>
    </source>
</evidence>
<gene>
    <name evidence="2" type="ORF">N0B31_20680</name>
</gene>
<protein>
    <submittedName>
        <fullName evidence="2">Uncharacterized protein</fullName>
    </submittedName>
</protein>
<sequence>MRDGDGERGQAFTIEGITAAVVLLTAVLLAVQAVVVTPTTRGTVDEDVRTELRQQTEDVLWLSSAGADPGEDLSTLVRYWEPNGQTFAGATNPTVGYGRDAPPTRFGTLLNQTFTQRGYLYNVELRYRTRTAGESKPLTLVSRGVPDENAVVASWTVTLYDDDTLTGPGAGGAELSEYDTDPADGDDGYYPVPDAVDGPVYNVVEVRVVVW</sequence>
<keyword evidence="1" id="KW-0472">Membrane</keyword>
<organism evidence="2 3">
    <name type="scientific">Salinirubellus salinus</name>
    <dbReference type="NCBI Taxonomy" id="1364945"/>
    <lineage>
        <taxon>Archaea</taxon>
        <taxon>Methanobacteriati</taxon>
        <taxon>Methanobacteriota</taxon>
        <taxon>Stenosarchaea group</taxon>
        <taxon>Halobacteria</taxon>
        <taxon>Halobacteriales</taxon>
        <taxon>Natronomonadaceae</taxon>
        <taxon>Salinirubellus</taxon>
    </lineage>
</organism>
<dbReference type="InterPro" id="IPR055712">
    <property type="entry name" value="DUF7288"/>
</dbReference>
<keyword evidence="3" id="KW-1185">Reference proteome</keyword>
<evidence type="ECO:0000256" key="1">
    <source>
        <dbReference type="SAM" id="Phobius"/>
    </source>
</evidence>